<keyword evidence="3" id="KW-1185">Reference proteome</keyword>
<reference evidence="2 3" key="2">
    <citation type="journal article" date="2011" name="Stand. Genomic Sci.">
        <title>Complete genome sequence of Leadbetterella byssophila type strain (4M15).</title>
        <authorList>
            <person name="Abt B."/>
            <person name="Teshima H."/>
            <person name="Lucas S."/>
            <person name="Lapidus A."/>
            <person name="Del Rio T.G."/>
            <person name="Nolan M."/>
            <person name="Tice H."/>
            <person name="Cheng J.F."/>
            <person name="Pitluck S."/>
            <person name="Liolios K."/>
            <person name="Pagani I."/>
            <person name="Ivanova N."/>
            <person name="Mavromatis K."/>
            <person name="Pati A."/>
            <person name="Tapia R."/>
            <person name="Han C."/>
            <person name="Goodwin L."/>
            <person name="Chen A."/>
            <person name="Palaniappan K."/>
            <person name="Land M."/>
            <person name="Hauser L."/>
            <person name="Chang Y.J."/>
            <person name="Jeffries C.D."/>
            <person name="Rohde M."/>
            <person name="Goker M."/>
            <person name="Tindall B.J."/>
            <person name="Detter J.C."/>
            <person name="Woyke T."/>
            <person name="Bristow J."/>
            <person name="Eisen J.A."/>
            <person name="Markowitz V."/>
            <person name="Hugenholtz P."/>
            <person name="Klenk H.P."/>
            <person name="Kyrpides N.C."/>
        </authorList>
    </citation>
    <scope>NUCLEOTIDE SEQUENCE [LARGE SCALE GENOMIC DNA]</scope>
    <source>
        <strain evidence="3">DSM 17132 / JCM 16389 / KACC 11308 / NBRC 106382 / 4M15</strain>
    </source>
</reference>
<dbReference type="SUPFAM" id="SSF47413">
    <property type="entry name" value="lambda repressor-like DNA-binding domains"/>
    <property type="match status" value="1"/>
</dbReference>
<dbReference type="RefSeq" id="WP_013407310.1">
    <property type="nucleotide sequence ID" value="NC_014655.1"/>
</dbReference>
<dbReference type="Pfam" id="PF13443">
    <property type="entry name" value="HTH_26"/>
    <property type="match status" value="1"/>
</dbReference>
<dbReference type="HOGENOM" id="CLU_199601_0_0_10"/>
<dbReference type="eggNOG" id="COG3655">
    <property type="taxonomic scope" value="Bacteria"/>
</dbReference>
<gene>
    <name evidence="2" type="ordered locus">Lbys_0482</name>
</gene>
<sequence>MTKKKTPFGKYLESKSINQAALARTTGIRPNRISEFATQDCLKMRADEIYLLAKALGERPGTLLDYLLAEIKS</sequence>
<feature type="domain" description="HTH cro/C1-type" evidence="1">
    <location>
        <begin position="10"/>
        <end position="66"/>
    </location>
</feature>
<evidence type="ECO:0000313" key="2">
    <source>
        <dbReference type="EMBL" id="ADQ16256.1"/>
    </source>
</evidence>
<dbReference type="EMBL" id="CP002305">
    <property type="protein sequence ID" value="ADQ16256.1"/>
    <property type="molecule type" value="Genomic_DNA"/>
</dbReference>
<dbReference type="InterPro" id="IPR001387">
    <property type="entry name" value="Cro/C1-type_HTH"/>
</dbReference>
<dbReference type="Proteomes" id="UP000007435">
    <property type="component" value="Chromosome"/>
</dbReference>
<dbReference type="STRING" id="649349.Lbys_0482"/>
<evidence type="ECO:0000259" key="1">
    <source>
        <dbReference type="Pfam" id="PF13443"/>
    </source>
</evidence>
<dbReference type="KEGG" id="lby:Lbys_0482"/>
<dbReference type="OrthoDB" id="1123008at2"/>
<reference key="1">
    <citation type="submission" date="2010-11" db="EMBL/GenBank/DDBJ databases">
        <title>The complete genome of Leadbetterella byssophila DSM 17132.</title>
        <authorList>
            <consortium name="US DOE Joint Genome Institute (JGI-PGF)"/>
            <person name="Lucas S."/>
            <person name="Copeland A."/>
            <person name="Lapidus A."/>
            <person name="Glavina del Rio T."/>
            <person name="Dalin E."/>
            <person name="Tice H."/>
            <person name="Bruce D."/>
            <person name="Goodwin L."/>
            <person name="Pitluck S."/>
            <person name="Kyrpides N."/>
            <person name="Mavromatis K."/>
            <person name="Ivanova N."/>
            <person name="Teshima H."/>
            <person name="Brettin T."/>
            <person name="Detter J.C."/>
            <person name="Han C."/>
            <person name="Tapia R."/>
            <person name="Land M."/>
            <person name="Hauser L."/>
            <person name="Markowitz V."/>
            <person name="Cheng J.-F."/>
            <person name="Hugenholtz P."/>
            <person name="Woyke T."/>
            <person name="Wu D."/>
            <person name="Tindall B."/>
            <person name="Pomrenke H.G."/>
            <person name="Brambilla E."/>
            <person name="Klenk H.-P."/>
            <person name="Eisen J.A."/>
        </authorList>
    </citation>
    <scope>NUCLEOTIDE SEQUENCE [LARGE SCALE GENOMIC DNA]</scope>
    <source>
        <strain>DSM 17132</strain>
    </source>
</reference>
<accession>E4RWT7</accession>
<dbReference type="AlphaFoldDB" id="E4RWT7"/>
<proteinExistence type="predicted"/>
<dbReference type="GO" id="GO:0003677">
    <property type="term" value="F:DNA binding"/>
    <property type="evidence" value="ECO:0007669"/>
    <property type="project" value="InterPro"/>
</dbReference>
<dbReference type="InterPro" id="IPR010982">
    <property type="entry name" value="Lambda_DNA-bd_dom_sf"/>
</dbReference>
<evidence type="ECO:0000313" key="3">
    <source>
        <dbReference type="Proteomes" id="UP000007435"/>
    </source>
</evidence>
<dbReference type="Gene3D" id="1.10.260.40">
    <property type="entry name" value="lambda repressor-like DNA-binding domains"/>
    <property type="match status" value="1"/>
</dbReference>
<name>E4RWT7_LEAB4</name>
<protein>
    <recommendedName>
        <fullName evidence="1">HTH cro/C1-type domain-containing protein</fullName>
    </recommendedName>
</protein>
<organism evidence="2 3">
    <name type="scientific">Leadbetterella byssophila (strain DSM 17132 / JCM 16389 / KACC 11308 / NBRC 106382 / 4M15)</name>
    <dbReference type="NCBI Taxonomy" id="649349"/>
    <lineage>
        <taxon>Bacteria</taxon>
        <taxon>Pseudomonadati</taxon>
        <taxon>Bacteroidota</taxon>
        <taxon>Cytophagia</taxon>
        <taxon>Cytophagales</taxon>
        <taxon>Leadbetterellaceae</taxon>
        <taxon>Leadbetterella</taxon>
    </lineage>
</organism>